<feature type="transmembrane region" description="Helical" evidence="6">
    <location>
        <begin position="134"/>
        <end position="154"/>
    </location>
</feature>
<organism evidence="8 9">
    <name type="scientific">Morchella conica CCBAS932</name>
    <dbReference type="NCBI Taxonomy" id="1392247"/>
    <lineage>
        <taxon>Eukaryota</taxon>
        <taxon>Fungi</taxon>
        <taxon>Dikarya</taxon>
        <taxon>Ascomycota</taxon>
        <taxon>Pezizomycotina</taxon>
        <taxon>Pezizomycetes</taxon>
        <taxon>Pezizales</taxon>
        <taxon>Morchellaceae</taxon>
        <taxon>Morchella</taxon>
    </lineage>
</organism>
<dbReference type="Proteomes" id="UP000277580">
    <property type="component" value="Unassembled WGS sequence"/>
</dbReference>
<dbReference type="OrthoDB" id="413079at2759"/>
<dbReference type="Gene3D" id="1.20.1250.20">
    <property type="entry name" value="MFS general substrate transporter like domains"/>
    <property type="match status" value="1"/>
</dbReference>
<feature type="transmembrane region" description="Helical" evidence="6">
    <location>
        <begin position="426"/>
        <end position="445"/>
    </location>
</feature>
<evidence type="ECO:0000256" key="5">
    <source>
        <dbReference type="SAM" id="MobiDB-lite"/>
    </source>
</evidence>
<feature type="domain" description="Major facilitator superfamily (MFS) profile" evidence="7">
    <location>
        <begin position="73"/>
        <end position="449"/>
    </location>
</feature>
<dbReference type="GO" id="GO:0016020">
    <property type="term" value="C:membrane"/>
    <property type="evidence" value="ECO:0007669"/>
    <property type="project" value="UniProtKB-SubCell"/>
</dbReference>
<comment type="subcellular location">
    <subcellularLocation>
        <location evidence="1">Membrane</location>
        <topology evidence="1">Multi-pass membrane protein</topology>
    </subcellularLocation>
</comment>
<evidence type="ECO:0000256" key="6">
    <source>
        <dbReference type="SAM" id="Phobius"/>
    </source>
</evidence>
<reference evidence="8 9" key="1">
    <citation type="journal article" date="2018" name="Nat. Ecol. Evol.">
        <title>Pezizomycetes genomes reveal the molecular basis of ectomycorrhizal truffle lifestyle.</title>
        <authorList>
            <person name="Murat C."/>
            <person name="Payen T."/>
            <person name="Noel B."/>
            <person name="Kuo A."/>
            <person name="Morin E."/>
            <person name="Chen J."/>
            <person name="Kohler A."/>
            <person name="Krizsan K."/>
            <person name="Balestrini R."/>
            <person name="Da Silva C."/>
            <person name="Montanini B."/>
            <person name="Hainaut M."/>
            <person name="Levati E."/>
            <person name="Barry K.W."/>
            <person name="Belfiori B."/>
            <person name="Cichocki N."/>
            <person name="Clum A."/>
            <person name="Dockter R.B."/>
            <person name="Fauchery L."/>
            <person name="Guy J."/>
            <person name="Iotti M."/>
            <person name="Le Tacon F."/>
            <person name="Lindquist E.A."/>
            <person name="Lipzen A."/>
            <person name="Malagnac F."/>
            <person name="Mello A."/>
            <person name="Molinier V."/>
            <person name="Miyauchi S."/>
            <person name="Poulain J."/>
            <person name="Riccioni C."/>
            <person name="Rubini A."/>
            <person name="Sitrit Y."/>
            <person name="Splivallo R."/>
            <person name="Traeger S."/>
            <person name="Wang M."/>
            <person name="Zifcakova L."/>
            <person name="Wipf D."/>
            <person name="Zambonelli A."/>
            <person name="Paolocci F."/>
            <person name="Nowrousian M."/>
            <person name="Ottonello S."/>
            <person name="Baldrian P."/>
            <person name="Spatafora J.W."/>
            <person name="Henrissat B."/>
            <person name="Nagy L.G."/>
            <person name="Aury J.M."/>
            <person name="Wincker P."/>
            <person name="Grigoriev I.V."/>
            <person name="Bonfante P."/>
            <person name="Martin F.M."/>
        </authorList>
    </citation>
    <scope>NUCLEOTIDE SEQUENCE [LARGE SCALE GENOMIC DNA]</scope>
    <source>
        <strain evidence="8 9">CCBAS932</strain>
    </source>
</reference>
<evidence type="ECO:0000313" key="9">
    <source>
        <dbReference type="Proteomes" id="UP000277580"/>
    </source>
</evidence>
<dbReference type="InterPro" id="IPR036259">
    <property type="entry name" value="MFS_trans_sf"/>
</dbReference>
<dbReference type="SUPFAM" id="SSF103473">
    <property type="entry name" value="MFS general substrate transporter"/>
    <property type="match status" value="1"/>
</dbReference>
<dbReference type="PROSITE" id="PS50850">
    <property type="entry name" value="MFS"/>
    <property type="match status" value="1"/>
</dbReference>
<dbReference type="InterPro" id="IPR020846">
    <property type="entry name" value="MFS_dom"/>
</dbReference>
<keyword evidence="2 6" id="KW-0812">Transmembrane</keyword>
<gene>
    <name evidence="8" type="ORF">P167DRAFT_515743</name>
</gene>
<keyword evidence="4 6" id="KW-0472">Membrane</keyword>
<dbReference type="FunFam" id="1.20.1250.20:FF:000286">
    <property type="entry name" value="MFS efflux transporter"/>
    <property type="match status" value="1"/>
</dbReference>
<feature type="transmembrane region" description="Helical" evidence="6">
    <location>
        <begin position="362"/>
        <end position="384"/>
    </location>
</feature>
<dbReference type="InterPro" id="IPR051788">
    <property type="entry name" value="MFS_Transporter"/>
</dbReference>
<feature type="transmembrane region" description="Helical" evidence="6">
    <location>
        <begin position="222"/>
        <end position="241"/>
    </location>
</feature>
<dbReference type="EMBL" id="ML119106">
    <property type="protein sequence ID" value="RPB17355.1"/>
    <property type="molecule type" value="Genomic_DNA"/>
</dbReference>
<feature type="region of interest" description="Disordered" evidence="5">
    <location>
        <begin position="1"/>
        <end position="60"/>
    </location>
</feature>
<feature type="transmembrane region" description="Helical" evidence="6">
    <location>
        <begin position="74"/>
        <end position="98"/>
    </location>
</feature>
<feature type="transmembrane region" description="Helical" evidence="6">
    <location>
        <begin position="272"/>
        <end position="293"/>
    </location>
</feature>
<evidence type="ECO:0000256" key="3">
    <source>
        <dbReference type="ARBA" id="ARBA00022989"/>
    </source>
</evidence>
<dbReference type="PANTHER" id="PTHR23514:SF15">
    <property type="entry name" value="TRANSPORTER, PUTATIVE (AFU_ORTHOLOGUE AFUA_8G05090)-RELATED"/>
    <property type="match status" value="1"/>
</dbReference>
<dbReference type="Pfam" id="PF07690">
    <property type="entry name" value="MFS_1"/>
    <property type="match status" value="1"/>
</dbReference>
<name>A0A3N4LHC3_9PEZI</name>
<feature type="transmembrane region" description="Helical" evidence="6">
    <location>
        <begin position="160"/>
        <end position="176"/>
    </location>
</feature>
<feature type="transmembrane region" description="Helical" evidence="6">
    <location>
        <begin position="104"/>
        <end position="122"/>
    </location>
</feature>
<feature type="transmembrane region" description="Helical" evidence="6">
    <location>
        <begin position="308"/>
        <end position="326"/>
    </location>
</feature>
<evidence type="ECO:0000256" key="1">
    <source>
        <dbReference type="ARBA" id="ARBA00004141"/>
    </source>
</evidence>
<accession>A0A3N4LHC3</accession>
<protein>
    <submittedName>
        <fullName evidence="8">MFS general substrate transporter</fullName>
    </submittedName>
</protein>
<feature type="transmembrane region" description="Helical" evidence="6">
    <location>
        <begin position="338"/>
        <end position="356"/>
    </location>
</feature>
<dbReference type="AlphaFoldDB" id="A0A3N4LHC3"/>
<dbReference type="STRING" id="1392247.A0A3N4LHC3"/>
<keyword evidence="9" id="KW-1185">Reference proteome</keyword>
<evidence type="ECO:0000256" key="2">
    <source>
        <dbReference type="ARBA" id="ARBA00022692"/>
    </source>
</evidence>
<dbReference type="GO" id="GO:0022857">
    <property type="term" value="F:transmembrane transporter activity"/>
    <property type="evidence" value="ECO:0007669"/>
    <property type="project" value="InterPro"/>
</dbReference>
<feature type="transmembrane region" description="Helical" evidence="6">
    <location>
        <begin position="396"/>
        <end position="420"/>
    </location>
</feature>
<dbReference type="FunCoup" id="A0A3N4LHC3">
    <property type="interactions" value="14"/>
</dbReference>
<proteinExistence type="predicted"/>
<evidence type="ECO:0000256" key="4">
    <source>
        <dbReference type="ARBA" id="ARBA00023136"/>
    </source>
</evidence>
<feature type="transmembrane region" description="Helical" evidence="6">
    <location>
        <begin position="197"/>
        <end position="216"/>
    </location>
</feature>
<dbReference type="InterPro" id="IPR011701">
    <property type="entry name" value="MFS"/>
</dbReference>
<evidence type="ECO:0000259" key="7">
    <source>
        <dbReference type="PROSITE" id="PS50850"/>
    </source>
</evidence>
<sequence length="453" mass="48408">MASSSTSTATSTPFALELLPHPPSPAAKSPLASITTRQSTSRSHDEENSPVGDQPPEGAMVFERPNVSEVKGRLIAANFAVFLAGLSDASTGALIPYLQDAYDVGLLFVALIYLTNFAGWLVAAFTNVHLTARIGMGGAFVFGAFMQMAAYCIMFWKPPYPVFVCSFFFCGLGLAYQDAQANVFVANVNNAHRWLGLLHSLYGAGALISPLIATLIASKTPYWHYFYVVALGFSALNLGLLSWNFRKDLKGTAAARDSAGKDLKSALKERSVIILSLFFFLYVGAEVTAGGWVVEFLIRVRGGKASEVGYVASGFWGGLTVGRLVLADITHRLGERRMVMFYVLLSVVVQLIFWFVPSLVTSAVMISLLGFLLGPLFPTGISVLTKLLPRELHTAAVGFSATMGQAGSAAFPFMTGAIAAKSGVGVLQPVLVGLLAGMAGLWVLLPRTRRPTA</sequence>
<dbReference type="PANTHER" id="PTHR23514">
    <property type="entry name" value="BYPASS OF STOP CODON PROTEIN 6"/>
    <property type="match status" value="1"/>
</dbReference>
<keyword evidence="3 6" id="KW-1133">Transmembrane helix</keyword>
<evidence type="ECO:0000313" key="8">
    <source>
        <dbReference type="EMBL" id="RPB17355.1"/>
    </source>
</evidence>
<dbReference type="InParanoid" id="A0A3N4LHC3"/>
<feature type="compositionally biased region" description="Low complexity" evidence="5">
    <location>
        <begin position="1"/>
        <end position="12"/>
    </location>
</feature>